<dbReference type="AlphaFoldDB" id="A0A834M984"/>
<keyword evidence="2" id="KW-1185">Reference proteome</keyword>
<reference evidence="1" key="1">
    <citation type="submission" date="2020-08" db="EMBL/GenBank/DDBJ databases">
        <title>Genome sequencing and assembly of the red palm weevil Rhynchophorus ferrugineus.</title>
        <authorList>
            <person name="Dias G.B."/>
            <person name="Bergman C.M."/>
            <person name="Manee M."/>
        </authorList>
    </citation>
    <scope>NUCLEOTIDE SEQUENCE</scope>
    <source>
        <strain evidence="1">AA-2017</strain>
        <tissue evidence="1">Whole larva</tissue>
    </source>
</reference>
<name>A0A834M984_RHYFE</name>
<evidence type="ECO:0000313" key="1">
    <source>
        <dbReference type="EMBL" id="KAF7275383.1"/>
    </source>
</evidence>
<comment type="caution">
    <text evidence="1">The sequence shown here is derived from an EMBL/GenBank/DDBJ whole genome shotgun (WGS) entry which is preliminary data.</text>
</comment>
<gene>
    <name evidence="1" type="ORF">GWI33_011807</name>
</gene>
<accession>A0A834M984</accession>
<organism evidence="1 2">
    <name type="scientific">Rhynchophorus ferrugineus</name>
    <name type="common">Red palm weevil</name>
    <name type="synonym">Curculio ferrugineus</name>
    <dbReference type="NCBI Taxonomy" id="354439"/>
    <lineage>
        <taxon>Eukaryota</taxon>
        <taxon>Metazoa</taxon>
        <taxon>Ecdysozoa</taxon>
        <taxon>Arthropoda</taxon>
        <taxon>Hexapoda</taxon>
        <taxon>Insecta</taxon>
        <taxon>Pterygota</taxon>
        <taxon>Neoptera</taxon>
        <taxon>Endopterygota</taxon>
        <taxon>Coleoptera</taxon>
        <taxon>Polyphaga</taxon>
        <taxon>Cucujiformia</taxon>
        <taxon>Curculionidae</taxon>
        <taxon>Dryophthorinae</taxon>
        <taxon>Rhynchophorus</taxon>
    </lineage>
</organism>
<protein>
    <submittedName>
        <fullName evidence="1">Uncharacterized protein</fullName>
    </submittedName>
</protein>
<sequence>MSADKKNLKTTNSTHTSRCNLSLLDLDNIDTDVVTVHLSCKYDEQTFVQRHRSQPEVISLKRYHGRRRTPPGPSGAATKLCASDRPRKPLRDTVTATPIPGYLLLADVYPVPVLVNLTNYLRRNIDKAILPRGRSPNCSDSVRKLSENKRGYLYTVIGYRITTTPVVL</sequence>
<dbReference type="Proteomes" id="UP000625711">
    <property type="component" value="Unassembled WGS sequence"/>
</dbReference>
<dbReference type="EMBL" id="JAACXV010010609">
    <property type="protein sequence ID" value="KAF7275383.1"/>
    <property type="molecule type" value="Genomic_DNA"/>
</dbReference>
<proteinExistence type="predicted"/>
<evidence type="ECO:0000313" key="2">
    <source>
        <dbReference type="Proteomes" id="UP000625711"/>
    </source>
</evidence>